<evidence type="ECO:0000313" key="2">
    <source>
        <dbReference type="Proteomes" id="UP000245820"/>
    </source>
</evidence>
<dbReference type="OrthoDB" id="9878313at2"/>
<organism evidence="1 2">
    <name type="scientific">Massilia oculi</name>
    <dbReference type="NCBI Taxonomy" id="945844"/>
    <lineage>
        <taxon>Bacteria</taxon>
        <taxon>Pseudomonadati</taxon>
        <taxon>Pseudomonadota</taxon>
        <taxon>Betaproteobacteria</taxon>
        <taxon>Burkholderiales</taxon>
        <taxon>Oxalobacteraceae</taxon>
        <taxon>Telluria group</taxon>
        <taxon>Massilia</taxon>
    </lineage>
</organism>
<proteinExistence type="predicted"/>
<dbReference type="AlphaFoldDB" id="A0A2S2DLC4"/>
<protein>
    <recommendedName>
        <fullName evidence="3">Inovirus Gp2 family protein</fullName>
    </recommendedName>
</protein>
<name>A0A2S2DLC4_9BURK</name>
<reference evidence="1 2" key="1">
    <citation type="submission" date="2018-05" db="EMBL/GenBank/DDBJ databases">
        <title>Complete genome sequence of Massilia oculi sp. nov. CCUG 43427T (=DSM 26321T), the type strain of M. oculi, and comparison with genome sequences of other Massilia strains.</title>
        <authorList>
            <person name="Zhu B."/>
        </authorList>
    </citation>
    <scope>NUCLEOTIDE SEQUENCE [LARGE SCALE GENOMIC DNA]</scope>
    <source>
        <strain evidence="1 2">CCUG 43427</strain>
    </source>
</reference>
<dbReference type="KEGG" id="mtim:DIR46_16670"/>
<gene>
    <name evidence="1" type="ORF">DIR46_16670</name>
</gene>
<sequence length="204" mass="22611">MTIYKNNAVLDANGGLHSSRALDTAISILKHHDLCQPVLFHLVLTGGQVTDYQATIKALARRLRNHGCRIEYFGGYESAEDKGGVHAHCFLLIETSKKSPFRIMSIADGDYLHKLADRKKINRIHVAKPQNPMHEGQFFARPVVAGGKLANCLEWVKYAYKSRSKAGVQRRETYFNSEFNANTAKRVAEKAAMVAPTAKATVAA</sequence>
<accession>A0A2S2DLC4</accession>
<keyword evidence="2" id="KW-1185">Reference proteome</keyword>
<evidence type="ECO:0000313" key="1">
    <source>
        <dbReference type="EMBL" id="AWL05899.1"/>
    </source>
</evidence>
<evidence type="ECO:0008006" key="3">
    <source>
        <dbReference type="Google" id="ProtNLM"/>
    </source>
</evidence>
<dbReference type="RefSeq" id="WP_109346226.1">
    <property type="nucleotide sequence ID" value="NZ_CP029343.1"/>
</dbReference>
<dbReference type="Proteomes" id="UP000245820">
    <property type="component" value="Chromosome"/>
</dbReference>
<dbReference type="EMBL" id="CP029343">
    <property type="protein sequence ID" value="AWL05899.1"/>
    <property type="molecule type" value="Genomic_DNA"/>
</dbReference>